<comment type="similarity">
    <text evidence="2">Belongs to the SRP receptor beta subunit family.</text>
</comment>
<keyword evidence="9 11" id="KW-0472">Membrane</keyword>
<sequence length="294" mass="31697">MSERSTTADWLTWALSPSASAIVITFLVAILSPIALHLYLYRSRARSSASTFLLLGSSGAGKTTLATLLQGGQPSKTHTSQEPQTIECYLPGTIEALSQGYRSQNDPTVKAERKFAVIDTPGHGKLRHHAIASLEGPESKELRGIIFVVDSAAISSPTGLTETATYLHDLLLLLQKRRADAKSSKGPVSLPILIAANKLDLFTALPAQLVRKYLEDEITNVRTTRAKGLLDSGVGMDDQGEEREWLGEGGDGPFKFGHMAESDIDINVVGGNVVGEKGQAGEVNEWWAWIADNM</sequence>
<keyword evidence="4 11" id="KW-0812">Transmembrane</keyword>
<evidence type="ECO:0000256" key="3">
    <source>
        <dbReference type="ARBA" id="ARBA00020256"/>
    </source>
</evidence>
<evidence type="ECO:0000256" key="10">
    <source>
        <dbReference type="ARBA" id="ARBA00023170"/>
    </source>
</evidence>
<dbReference type="InterPro" id="IPR027417">
    <property type="entry name" value="P-loop_NTPase"/>
</dbReference>
<evidence type="ECO:0000313" key="13">
    <source>
        <dbReference type="Proteomes" id="UP000799439"/>
    </source>
</evidence>
<name>A0A9P4IUK4_9PEZI</name>
<dbReference type="AlphaFoldDB" id="A0A9P4IUK4"/>
<organism evidence="12 13">
    <name type="scientific">Myriangium duriaei CBS 260.36</name>
    <dbReference type="NCBI Taxonomy" id="1168546"/>
    <lineage>
        <taxon>Eukaryota</taxon>
        <taxon>Fungi</taxon>
        <taxon>Dikarya</taxon>
        <taxon>Ascomycota</taxon>
        <taxon>Pezizomycotina</taxon>
        <taxon>Dothideomycetes</taxon>
        <taxon>Dothideomycetidae</taxon>
        <taxon>Myriangiales</taxon>
        <taxon>Myriangiaceae</taxon>
        <taxon>Myriangium</taxon>
    </lineage>
</organism>
<evidence type="ECO:0000256" key="9">
    <source>
        <dbReference type="ARBA" id="ARBA00023136"/>
    </source>
</evidence>
<evidence type="ECO:0000313" key="12">
    <source>
        <dbReference type="EMBL" id="KAF2149941.1"/>
    </source>
</evidence>
<dbReference type="Proteomes" id="UP000799439">
    <property type="component" value="Unassembled WGS sequence"/>
</dbReference>
<dbReference type="Gene3D" id="3.40.50.300">
    <property type="entry name" value="P-loop containing nucleotide triphosphate hydrolases"/>
    <property type="match status" value="1"/>
</dbReference>
<evidence type="ECO:0000256" key="5">
    <source>
        <dbReference type="ARBA" id="ARBA00022741"/>
    </source>
</evidence>
<keyword evidence="6" id="KW-0256">Endoplasmic reticulum</keyword>
<evidence type="ECO:0000256" key="4">
    <source>
        <dbReference type="ARBA" id="ARBA00022692"/>
    </source>
</evidence>
<dbReference type="EMBL" id="ML996090">
    <property type="protein sequence ID" value="KAF2149941.1"/>
    <property type="molecule type" value="Genomic_DNA"/>
</dbReference>
<gene>
    <name evidence="12" type="ORF">K461DRAFT_245196</name>
</gene>
<dbReference type="Pfam" id="PF09439">
    <property type="entry name" value="SRPRB"/>
    <property type="match status" value="1"/>
</dbReference>
<dbReference type="GO" id="GO:0005525">
    <property type="term" value="F:GTP binding"/>
    <property type="evidence" value="ECO:0007669"/>
    <property type="project" value="UniProtKB-KW"/>
</dbReference>
<reference evidence="12" key="1">
    <citation type="journal article" date="2020" name="Stud. Mycol.">
        <title>101 Dothideomycetes genomes: a test case for predicting lifestyles and emergence of pathogens.</title>
        <authorList>
            <person name="Haridas S."/>
            <person name="Albert R."/>
            <person name="Binder M."/>
            <person name="Bloem J."/>
            <person name="Labutti K."/>
            <person name="Salamov A."/>
            <person name="Andreopoulos B."/>
            <person name="Baker S."/>
            <person name="Barry K."/>
            <person name="Bills G."/>
            <person name="Bluhm B."/>
            <person name="Cannon C."/>
            <person name="Castanera R."/>
            <person name="Culley D."/>
            <person name="Daum C."/>
            <person name="Ezra D."/>
            <person name="Gonzalez J."/>
            <person name="Henrissat B."/>
            <person name="Kuo A."/>
            <person name="Liang C."/>
            <person name="Lipzen A."/>
            <person name="Lutzoni F."/>
            <person name="Magnuson J."/>
            <person name="Mondo S."/>
            <person name="Nolan M."/>
            <person name="Ohm R."/>
            <person name="Pangilinan J."/>
            <person name="Park H.-J."/>
            <person name="Ramirez L."/>
            <person name="Alfaro M."/>
            <person name="Sun H."/>
            <person name="Tritt A."/>
            <person name="Yoshinaga Y."/>
            <person name="Zwiers L.-H."/>
            <person name="Turgeon B."/>
            <person name="Goodwin S."/>
            <person name="Spatafora J."/>
            <person name="Crous P."/>
            <person name="Grigoriev I."/>
        </authorList>
    </citation>
    <scope>NUCLEOTIDE SEQUENCE</scope>
    <source>
        <strain evidence="12">CBS 260.36</strain>
    </source>
</reference>
<evidence type="ECO:0000256" key="2">
    <source>
        <dbReference type="ARBA" id="ARBA00005619"/>
    </source>
</evidence>
<dbReference type="GO" id="GO:0016787">
    <property type="term" value="F:hydrolase activity"/>
    <property type="evidence" value="ECO:0007669"/>
    <property type="project" value="UniProtKB-KW"/>
</dbReference>
<evidence type="ECO:0000256" key="1">
    <source>
        <dbReference type="ARBA" id="ARBA00004389"/>
    </source>
</evidence>
<keyword evidence="5" id="KW-0547">Nucleotide-binding</keyword>
<keyword evidence="8" id="KW-0342">GTP-binding</keyword>
<proteinExistence type="inferred from homology"/>
<accession>A0A9P4IUK4</accession>
<keyword evidence="13" id="KW-1185">Reference proteome</keyword>
<comment type="subcellular location">
    <subcellularLocation>
        <location evidence="1">Endoplasmic reticulum membrane</location>
        <topology evidence="1">Single-pass membrane protein</topology>
    </subcellularLocation>
</comment>
<protein>
    <recommendedName>
        <fullName evidence="3">Signal recognition particle receptor subunit beta</fullName>
    </recommendedName>
</protein>
<dbReference type="SUPFAM" id="SSF52540">
    <property type="entry name" value="P-loop containing nucleoside triphosphate hydrolases"/>
    <property type="match status" value="1"/>
</dbReference>
<dbReference type="InterPro" id="IPR019009">
    <property type="entry name" value="SRP_receptor_beta_su"/>
</dbReference>
<dbReference type="OrthoDB" id="41266at2759"/>
<evidence type="ECO:0000256" key="7">
    <source>
        <dbReference type="ARBA" id="ARBA00022989"/>
    </source>
</evidence>
<keyword evidence="12" id="KW-0378">Hydrolase</keyword>
<comment type="caution">
    <text evidence="12">The sequence shown here is derived from an EMBL/GenBank/DDBJ whole genome shotgun (WGS) entry which is preliminary data.</text>
</comment>
<evidence type="ECO:0000256" key="11">
    <source>
        <dbReference type="SAM" id="Phobius"/>
    </source>
</evidence>
<dbReference type="GO" id="GO:0005789">
    <property type="term" value="C:endoplasmic reticulum membrane"/>
    <property type="evidence" value="ECO:0007669"/>
    <property type="project" value="UniProtKB-SubCell"/>
</dbReference>
<evidence type="ECO:0000256" key="6">
    <source>
        <dbReference type="ARBA" id="ARBA00022824"/>
    </source>
</evidence>
<feature type="transmembrane region" description="Helical" evidence="11">
    <location>
        <begin position="20"/>
        <end position="41"/>
    </location>
</feature>
<keyword evidence="10" id="KW-0675">Receptor</keyword>
<evidence type="ECO:0000256" key="8">
    <source>
        <dbReference type="ARBA" id="ARBA00023134"/>
    </source>
</evidence>
<keyword evidence="7 11" id="KW-1133">Transmembrane helix</keyword>